<accession>A0A0W7WG74</accession>
<comment type="caution">
    <text evidence="1">The sequence shown here is derived from an EMBL/GenBank/DDBJ whole genome shotgun (WGS) entry which is preliminary data.</text>
</comment>
<organism evidence="1 2">
    <name type="scientific">Pseudoponticoccus marisrubri</name>
    <dbReference type="NCBI Taxonomy" id="1685382"/>
    <lineage>
        <taxon>Bacteria</taxon>
        <taxon>Pseudomonadati</taxon>
        <taxon>Pseudomonadota</taxon>
        <taxon>Alphaproteobacteria</taxon>
        <taxon>Rhodobacterales</taxon>
        <taxon>Roseobacteraceae</taxon>
        <taxon>Pseudoponticoccus</taxon>
    </lineage>
</organism>
<keyword evidence="2" id="KW-1185">Reference proteome</keyword>
<evidence type="ECO:0000313" key="1">
    <source>
        <dbReference type="EMBL" id="KUF09479.1"/>
    </source>
</evidence>
<dbReference type="RefSeq" id="WP_058863554.1">
    <property type="nucleotide sequence ID" value="NZ_LPXO01000013.1"/>
</dbReference>
<gene>
    <name evidence="1" type="ORF">AVJ23_17715</name>
</gene>
<protein>
    <submittedName>
        <fullName evidence="1">Uncharacterized protein</fullName>
    </submittedName>
</protein>
<proteinExistence type="predicted"/>
<dbReference type="AlphaFoldDB" id="A0A0W7WG74"/>
<dbReference type="Proteomes" id="UP000054396">
    <property type="component" value="Unassembled WGS sequence"/>
</dbReference>
<evidence type="ECO:0000313" key="2">
    <source>
        <dbReference type="Proteomes" id="UP000054396"/>
    </source>
</evidence>
<reference evidence="1 2" key="1">
    <citation type="submission" date="2015-12" db="EMBL/GenBank/DDBJ databases">
        <authorList>
            <person name="Shamseldin A."/>
            <person name="Moawad H."/>
            <person name="Abd El-Rahim W.M."/>
            <person name="Sadowsky M.J."/>
        </authorList>
    </citation>
    <scope>NUCLEOTIDE SEQUENCE [LARGE SCALE GENOMIC DNA]</scope>
    <source>
        <strain evidence="1 2">SJ5A-1</strain>
    </source>
</reference>
<name>A0A0W7WG74_9RHOB</name>
<sequence>MIRHSEFHNRDATPVDCETMSLLRIFLAPILETARDWDEIVIRFRQKGYGIGLRRGRLVILNEAGRPLCFGSSLGVPLAALMARLGPPLHAMPRI</sequence>
<dbReference type="EMBL" id="LPXO01000013">
    <property type="protein sequence ID" value="KUF09479.1"/>
    <property type="molecule type" value="Genomic_DNA"/>
</dbReference>
<dbReference type="OrthoDB" id="7866873at2"/>